<dbReference type="InterPro" id="IPR010374">
    <property type="entry name" value="DUF969"/>
</dbReference>
<comment type="caution">
    <text evidence="2">The sequence shown here is derived from an EMBL/GenBank/DDBJ whole genome shotgun (WGS) entry which is preliminary data.</text>
</comment>
<feature type="transmembrane region" description="Helical" evidence="1">
    <location>
        <begin position="163"/>
        <end position="184"/>
    </location>
</feature>
<dbReference type="AlphaFoldDB" id="A0A014M767"/>
<reference evidence="2 3" key="1">
    <citation type="submission" date="2014-02" db="EMBL/GenBank/DDBJ databases">
        <title>Draft genome of Erwinia mallotivora strain BT-MARDI, a papaya dieback pathogen.</title>
        <authorList>
            <person name="Redzuan R."/>
            <person name="Abu Bakar N."/>
            <person name="Badrun R."/>
            <person name="Mohd Raih M.F."/>
            <person name="Rozano L."/>
            <person name="Mat Amin N."/>
        </authorList>
    </citation>
    <scope>NUCLEOTIDE SEQUENCE [LARGE SCALE GENOMIC DNA]</scope>
    <source>
        <strain evidence="2 3">BT-MARDI</strain>
    </source>
</reference>
<sequence length="242" mass="26117">MNEAVNYWPLSGILVIVVGFLCRLNPVLVVVIAGIATGVSASMPVNLILENLGSGFLNTRNLALIIVLPLVVIGLLERHGLKHWAQMWISRIRSASAGKLLTVYLLVRELAAAAGLTSLGGHPQMVRPMLAPMAEGAAENFHGELPGDIRMKLRAMAAATDNVGLFFGEDIFVAFGGVLFMHNFMEQSAGIQTEPLHIALWGLPTAICAFIIHAVRLRRLDKRIAAELGTLNSNALKEKGIR</sequence>
<feature type="transmembrane region" description="Helical" evidence="1">
    <location>
        <begin position="196"/>
        <end position="215"/>
    </location>
</feature>
<dbReference type="Pfam" id="PF06149">
    <property type="entry name" value="DUF969"/>
    <property type="match status" value="1"/>
</dbReference>
<proteinExistence type="predicted"/>
<keyword evidence="1" id="KW-0472">Membrane</keyword>
<gene>
    <name evidence="2" type="ORF">BG55_20080</name>
</gene>
<evidence type="ECO:0000313" key="3">
    <source>
        <dbReference type="Proteomes" id="UP000019918"/>
    </source>
</evidence>
<evidence type="ECO:0000256" key="1">
    <source>
        <dbReference type="SAM" id="Phobius"/>
    </source>
</evidence>
<feature type="transmembrane region" description="Helical" evidence="1">
    <location>
        <begin position="6"/>
        <end position="22"/>
    </location>
</feature>
<dbReference type="OrthoDB" id="80065at2"/>
<dbReference type="Proteomes" id="UP000019918">
    <property type="component" value="Unassembled WGS sequence"/>
</dbReference>
<dbReference type="STRING" id="69222.BG55_20080"/>
<organism evidence="2 3">
    <name type="scientific">Erwinia mallotivora</name>
    <dbReference type="NCBI Taxonomy" id="69222"/>
    <lineage>
        <taxon>Bacteria</taxon>
        <taxon>Pseudomonadati</taxon>
        <taxon>Pseudomonadota</taxon>
        <taxon>Gammaproteobacteria</taxon>
        <taxon>Enterobacterales</taxon>
        <taxon>Erwiniaceae</taxon>
        <taxon>Erwinia</taxon>
    </lineage>
</organism>
<keyword evidence="1" id="KW-1133">Transmembrane helix</keyword>
<dbReference type="RefSeq" id="WP_034940762.1">
    <property type="nucleotide sequence ID" value="NZ_JFHN01000070.1"/>
</dbReference>
<feature type="transmembrane region" description="Helical" evidence="1">
    <location>
        <begin position="61"/>
        <end position="81"/>
    </location>
</feature>
<name>A0A014M767_9GAMM</name>
<feature type="transmembrane region" description="Helical" evidence="1">
    <location>
        <begin position="27"/>
        <end position="49"/>
    </location>
</feature>
<evidence type="ECO:0000313" key="2">
    <source>
        <dbReference type="EMBL" id="EXU73939.1"/>
    </source>
</evidence>
<protein>
    <submittedName>
        <fullName evidence="2">Membrane protein</fullName>
    </submittedName>
</protein>
<dbReference type="EMBL" id="JFHN01000070">
    <property type="protein sequence ID" value="EXU73939.1"/>
    <property type="molecule type" value="Genomic_DNA"/>
</dbReference>
<keyword evidence="3" id="KW-1185">Reference proteome</keyword>
<keyword evidence="1" id="KW-0812">Transmembrane</keyword>
<dbReference type="PATRIC" id="fig|69222.5.peg.4100"/>
<accession>A0A014M767</accession>